<proteinExistence type="predicted"/>
<evidence type="ECO:0000256" key="1">
    <source>
        <dbReference type="ARBA" id="ARBA00022603"/>
    </source>
</evidence>
<gene>
    <name evidence="3" type="ORF">ENS59_09795</name>
</gene>
<dbReference type="AlphaFoldDB" id="A0A7C3IHT9"/>
<name>A0A7C3IHT9_9SPIR</name>
<evidence type="ECO:0000256" key="2">
    <source>
        <dbReference type="ARBA" id="ARBA00022679"/>
    </source>
</evidence>
<dbReference type="InterPro" id="IPR029063">
    <property type="entry name" value="SAM-dependent_MTases_sf"/>
</dbReference>
<keyword evidence="1 3" id="KW-0489">Methyltransferase</keyword>
<dbReference type="Pfam" id="PF03602">
    <property type="entry name" value="Cons_hypoth95"/>
    <property type="match status" value="1"/>
</dbReference>
<sequence>MRITGGQLCGRKVEVPDGIIRPAMDRMRESVFAILGDLTGKSFLDIFSGSGIIALEAASRGADPVDAVEMDPLKRSTLIKNVSISPVRINCHFMSAELFVKRAKNSFDYIFCDPPFPYRFKQQLVSSIARSKLMIPGSTLLIHRPREDQFPETLEQLQLIDRREYGRSIVDFYRLEA</sequence>
<dbReference type="PANTHER" id="PTHR43542">
    <property type="entry name" value="METHYLTRANSFERASE"/>
    <property type="match status" value="1"/>
</dbReference>
<comment type="caution">
    <text evidence="3">The sequence shown here is derived from an EMBL/GenBank/DDBJ whole genome shotgun (WGS) entry which is preliminary data.</text>
</comment>
<dbReference type="RefSeq" id="WP_304242167.1">
    <property type="nucleotide sequence ID" value="NZ_JAJUIP010000049.1"/>
</dbReference>
<dbReference type="InterPro" id="IPR002052">
    <property type="entry name" value="DNA_methylase_N6_adenine_CS"/>
</dbReference>
<dbReference type="GO" id="GO:0008168">
    <property type="term" value="F:methyltransferase activity"/>
    <property type="evidence" value="ECO:0007669"/>
    <property type="project" value="UniProtKB-KW"/>
</dbReference>
<keyword evidence="2 3" id="KW-0808">Transferase</keyword>
<dbReference type="InterPro" id="IPR004398">
    <property type="entry name" value="RNA_MeTrfase_RsmD"/>
</dbReference>
<dbReference type="Gene3D" id="3.40.50.150">
    <property type="entry name" value="Vaccinia Virus protein VP39"/>
    <property type="match status" value="1"/>
</dbReference>
<dbReference type="CDD" id="cd02440">
    <property type="entry name" value="AdoMet_MTases"/>
    <property type="match status" value="1"/>
</dbReference>
<reference evidence="3" key="1">
    <citation type="journal article" date="2020" name="mSystems">
        <title>Genome- and Community-Level Interaction Insights into Carbon Utilization and Element Cycling Functions of Hydrothermarchaeota in Hydrothermal Sediment.</title>
        <authorList>
            <person name="Zhou Z."/>
            <person name="Liu Y."/>
            <person name="Xu W."/>
            <person name="Pan J."/>
            <person name="Luo Z.H."/>
            <person name="Li M."/>
        </authorList>
    </citation>
    <scope>NUCLEOTIDE SEQUENCE [LARGE SCALE GENOMIC DNA]</scope>
    <source>
        <strain evidence="3">SpSt-503</strain>
    </source>
</reference>
<accession>A0A7C3IHT9</accession>
<evidence type="ECO:0000313" key="3">
    <source>
        <dbReference type="EMBL" id="HFH29784.1"/>
    </source>
</evidence>
<dbReference type="GO" id="GO:0003676">
    <property type="term" value="F:nucleic acid binding"/>
    <property type="evidence" value="ECO:0007669"/>
    <property type="project" value="InterPro"/>
</dbReference>
<dbReference type="PANTHER" id="PTHR43542:SF1">
    <property type="entry name" value="METHYLTRANSFERASE"/>
    <property type="match status" value="1"/>
</dbReference>
<dbReference type="PROSITE" id="PS00092">
    <property type="entry name" value="N6_MTASE"/>
    <property type="match status" value="1"/>
</dbReference>
<dbReference type="GO" id="GO:0031167">
    <property type="term" value="P:rRNA methylation"/>
    <property type="evidence" value="ECO:0007669"/>
    <property type="project" value="InterPro"/>
</dbReference>
<dbReference type="PIRSF" id="PIRSF004553">
    <property type="entry name" value="CHP00095"/>
    <property type="match status" value="1"/>
</dbReference>
<dbReference type="EMBL" id="DSVL01000297">
    <property type="protein sequence ID" value="HFH29784.1"/>
    <property type="molecule type" value="Genomic_DNA"/>
</dbReference>
<dbReference type="SUPFAM" id="SSF53335">
    <property type="entry name" value="S-adenosyl-L-methionine-dependent methyltransferases"/>
    <property type="match status" value="1"/>
</dbReference>
<protein>
    <submittedName>
        <fullName evidence="3">16S rRNA (Guanine(966)-N(2))-methyltransferase RsmD</fullName>
    </submittedName>
</protein>
<organism evidence="3">
    <name type="scientific">Gracilinema caldarium</name>
    <dbReference type="NCBI Taxonomy" id="215591"/>
    <lineage>
        <taxon>Bacteria</taxon>
        <taxon>Pseudomonadati</taxon>
        <taxon>Spirochaetota</taxon>
        <taxon>Spirochaetia</taxon>
        <taxon>Spirochaetales</taxon>
        <taxon>Breznakiellaceae</taxon>
        <taxon>Gracilinema</taxon>
    </lineage>
</organism>